<reference evidence="2 3" key="1">
    <citation type="submission" date="2021-12" db="EMBL/GenBank/DDBJ databases">
        <title>Discovery of the Pendulisporaceae a myxobacterial family with distinct sporulation behavior and unique specialized metabolism.</title>
        <authorList>
            <person name="Garcia R."/>
            <person name="Popoff A."/>
            <person name="Bader C.D."/>
            <person name="Loehr J."/>
            <person name="Walesch S."/>
            <person name="Walt C."/>
            <person name="Boldt J."/>
            <person name="Bunk B."/>
            <person name="Haeckl F.J.F.P.J."/>
            <person name="Gunesch A.P."/>
            <person name="Birkelbach J."/>
            <person name="Nuebel U."/>
            <person name="Pietschmann T."/>
            <person name="Bach T."/>
            <person name="Mueller R."/>
        </authorList>
    </citation>
    <scope>NUCLEOTIDE SEQUENCE [LARGE SCALE GENOMIC DNA]</scope>
    <source>
        <strain evidence="2 3">MSr11954</strain>
    </source>
</reference>
<organism evidence="2 3">
    <name type="scientific">Pendulispora albinea</name>
    <dbReference type="NCBI Taxonomy" id="2741071"/>
    <lineage>
        <taxon>Bacteria</taxon>
        <taxon>Pseudomonadati</taxon>
        <taxon>Myxococcota</taxon>
        <taxon>Myxococcia</taxon>
        <taxon>Myxococcales</taxon>
        <taxon>Sorangiineae</taxon>
        <taxon>Pendulisporaceae</taxon>
        <taxon>Pendulispora</taxon>
    </lineage>
</organism>
<evidence type="ECO:0000313" key="2">
    <source>
        <dbReference type="EMBL" id="WXB15980.1"/>
    </source>
</evidence>
<evidence type="ECO:0008006" key="4">
    <source>
        <dbReference type="Google" id="ProtNLM"/>
    </source>
</evidence>
<evidence type="ECO:0000313" key="3">
    <source>
        <dbReference type="Proteomes" id="UP001370348"/>
    </source>
</evidence>
<protein>
    <recommendedName>
        <fullName evidence="4">Lipoprotein</fullName>
    </recommendedName>
</protein>
<dbReference type="EMBL" id="CP089984">
    <property type="protein sequence ID" value="WXB15980.1"/>
    <property type="molecule type" value="Genomic_DNA"/>
</dbReference>
<gene>
    <name evidence="2" type="ORF">LZC94_01630</name>
</gene>
<dbReference type="Proteomes" id="UP001370348">
    <property type="component" value="Chromosome"/>
</dbReference>
<dbReference type="RefSeq" id="WP_394825610.1">
    <property type="nucleotide sequence ID" value="NZ_CP089984.1"/>
</dbReference>
<keyword evidence="3" id="KW-1185">Reference proteome</keyword>
<proteinExistence type="predicted"/>
<feature type="region of interest" description="Disordered" evidence="1">
    <location>
        <begin position="1"/>
        <end position="26"/>
    </location>
</feature>
<name>A0ABZ2LZ37_9BACT</name>
<sequence>MAAGCSSSSDPAPAPPRPIELRGTYDASGAGPIGSITFTRDKHYELMAPGCAHSGCAEKGSYALDEWQTVLTLSSSAGGARTMAFHVLRATEPEGSGGIVKANDLGLTDLSQTDGGSLVRPGQSLNNAQVQSATLDGQPVQLTTRNGTCLLASHRTGIPLGPDGQPITGGECGYYQKKQCDPMQPVRYYRNDLLRFFSDTASCVACGGTLTGAAIVAAGGTVGSDGLLTVPAGALATTMATAGCIGCWKAAEDAGIPQAIDCTLAPCQYSTEARQRECQMICQTAYAYVPQVGYACQCTNNPLEACCRLSCGEGAHITDQCRCERNAPATSGTR</sequence>
<evidence type="ECO:0000256" key="1">
    <source>
        <dbReference type="SAM" id="MobiDB-lite"/>
    </source>
</evidence>
<feature type="compositionally biased region" description="Low complexity" evidence="1">
    <location>
        <begin position="1"/>
        <end position="11"/>
    </location>
</feature>
<accession>A0ABZ2LZ37</accession>